<feature type="transmembrane region" description="Helical" evidence="5">
    <location>
        <begin position="208"/>
        <end position="226"/>
    </location>
</feature>
<dbReference type="PANTHER" id="PTHR11662:SF399">
    <property type="entry name" value="FI19708P1-RELATED"/>
    <property type="match status" value="1"/>
</dbReference>
<dbReference type="InterPro" id="IPR011701">
    <property type="entry name" value="MFS"/>
</dbReference>
<proteinExistence type="predicted"/>
<dbReference type="PROSITE" id="PS50850">
    <property type="entry name" value="MFS"/>
    <property type="match status" value="1"/>
</dbReference>
<feature type="transmembrane region" description="Helical" evidence="5">
    <location>
        <begin position="177"/>
        <end position="202"/>
    </location>
</feature>
<feature type="non-terminal residue" evidence="7">
    <location>
        <position position="1"/>
    </location>
</feature>
<feature type="transmembrane region" description="Helical" evidence="5">
    <location>
        <begin position="118"/>
        <end position="137"/>
    </location>
</feature>
<dbReference type="InterPro" id="IPR050382">
    <property type="entry name" value="MFS_Na/Anion_cotransporter"/>
</dbReference>
<feature type="domain" description="Major facilitator superfamily (MFS) profile" evidence="6">
    <location>
        <begin position="22"/>
        <end position="307"/>
    </location>
</feature>
<sequence>LSEFGQTICCQFREKMKKRHELAFLAWLGLMLIFISKQNLSIAVIGMNSNNSSELEAEKSQCPVESSSNSSEQEIFLKNEFSWTEKQEMLLLGCYYYGYVIFHMVGGWIGFKFGFKKLLFRSSLIGAFINLVFPFSIRLSFTFGVALRIALGISHSGSSAAMTEAWSKWAPQDEKSFLLNFIFSGMTFGLLLTNLAGGWIIQSFGWPVIFYIPAICTFFWAAIWHFRVSETPEKHKTIEKEELDLIISTRSGQKRMEKNISFLKLFTYLPVWGFIIGCVGKDFAAFTAMQMFPMYMNRKGANFLNCF</sequence>
<dbReference type="EMBL" id="FN658071">
    <property type="protein sequence ID" value="CBY43295.1"/>
    <property type="molecule type" value="Genomic_DNA"/>
</dbReference>
<evidence type="ECO:0000256" key="4">
    <source>
        <dbReference type="ARBA" id="ARBA00023136"/>
    </source>
</evidence>
<evidence type="ECO:0000259" key="6">
    <source>
        <dbReference type="PROSITE" id="PS50850"/>
    </source>
</evidence>
<keyword evidence="4 5" id="KW-0472">Membrane</keyword>
<evidence type="ECO:0000256" key="5">
    <source>
        <dbReference type="SAM" id="Phobius"/>
    </source>
</evidence>
<feature type="transmembrane region" description="Helical" evidence="5">
    <location>
        <begin position="265"/>
        <end position="289"/>
    </location>
</feature>
<evidence type="ECO:0000256" key="3">
    <source>
        <dbReference type="ARBA" id="ARBA00022989"/>
    </source>
</evidence>
<feature type="transmembrane region" description="Helical" evidence="5">
    <location>
        <begin position="22"/>
        <end position="45"/>
    </location>
</feature>
<comment type="subcellular location">
    <subcellularLocation>
        <location evidence="1">Membrane</location>
        <topology evidence="1">Multi-pass membrane protein</topology>
    </subcellularLocation>
</comment>
<dbReference type="PANTHER" id="PTHR11662">
    <property type="entry name" value="SOLUTE CARRIER FAMILY 17"/>
    <property type="match status" value="1"/>
</dbReference>
<evidence type="ECO:0000256" key="2">
    <source>
        <dbReference type="ARBA" id="ARBA00022692"/>
    </source>
</evidence>
<dbReference type="GO" id="GO:0006820">
    <property type="term" value="P:monoatomic anion transport"/>
    <property type="evidence" value="ECO:0007669"/>
    <property type="project" value="TreeGrafter"/>
</dbReference>
<evidence type="ECO:0000256" key="1">
    <source>
        <dbReference type="ARBA" id="ARBA00004141"/>
    </source>
</evidence>
<dbReference type="FunFam" id="1.20.1250.20:FF:000423">
    <property type="entry name" value="Putative inorganic phosphate cotransporter-like Protein"/>
    <property type="match status" value="1"/>
</dbReference>
<organism evidence="7">
    <name type="scientific">Oikopleura dioica</name>
    <name type="common">Tunicate</name>
    <dbReference type="NCBI Taxonomy" id="34765"/>
    <lineage>
        <taxon>Eukaryota</taxon>
        <taxon>Metazoa</taxon>
        <taxon>Chordata</taxon>
        <taxon>Tunicata</taxon>
        <taxon>Appendicularia</taxon>
        <taxon>Copelata</taxon>
        <taxon>Oikopleuridae</taxon>
        <taxon>Oikopleura</taxon>
    </lineage>
</organism>
<dbReference type="Gene3D" id="1.20.1250.20">
    <property type="entry name" value="MFS general substrate transporter like domains"/>
    <property type="match status" value="1"/>
</dbReference>
<dbReference type="Pfam" id="PF07690">
    <property type="entry name" value="MFS_1"/>
    <property type="match status" value="1"/>
</dbReference>
<feature type="transmembrane region" description="Helical" evidence="5">
    <location>
        <begin position="89"/>
        <end position="111"/>
    </location>
</feature>
<dbReference type="SUPFAM" id="SSF103473">
    <property type="entry name" value="MFS general substrate transporter"/>
    <property type="match status" value="1"/>
</dbReference>
<dbReference type="InterPro" id="IPR020846">
    <property type="entry name" value="MFS_dom"/>
</dbReference>
<keyword evidence="3 5" id="KW-1133">Transmembrane helix</keyword>
<gene>
    <name evidence="7" type="ORF">GSOID_T00027876001</name>
</gene>
<dbReference type="Proteomes" id="UP000011014">
    <property type="component" value="Unassembled WGS sequence"/>
</dbReference>
<keyword evidence="2 5" id="KW-0812">Transmembrane</keyword>
<dbReference type="AlphaFoldDB" id="E4Z6G7"/>
<dbReference type="GO" id="GO:0022857">
    <property type="term" value="F:transmembrane transporter activity"/>
    <property type="evidence" value="ECO:0007669"/>
    <property type="project" value="InterPro"/>
</dbReference>
<protein>
    <recommendedName>
        <fullName evidence="6">Major facilitator superfamily (MFS) profile domain-containing protein</fullName>
    </recommendedName>
</protein>
<dbReference type="InterPro" id="IPR036259">
    <property type="entry name" value="MFS_trans_sf"/>
</dbReference>
<evidence type="ECO:0000313" key="7">
    <source>
        <dbReference type="EMBL" id="CBY43295.1"/>
    </source>
</evidence>
<name>E4Z6G7_OIKDI</name>
<reference evidence="7" key="1">
    <citation type="journal article" date="2010" name="Science">
        <title>Plasticity of animal genome architecture unmasked by rapid evolution of a pelagic tunicate.</title>
        <authorList>
            <person name="Denoeud F."/>
            <person name="Henriet S."/>
            <person name="Mungpakdee S."/>
            <person name="Aury J.M."/>
            <person name="Da Silva C."/>
            <person name="Brinkmann H."/>
            <person name="Mikhaleva J."/>
            <person name="Olsen L.C."/>
            <person name="Jubin C."/>
            <person name="Canestro C."/>
            <person name="Bouquet J.M."/>
            <person name="Danks G."/>
            <person name="Poulain J."/>
            <person name="Campsteijn C."/>
            <person name="Adamski M."/>
            <person name="Cross I."/>
            <person name="Yadetie F."/>
            <person name="Muffato M."/>
            <person name="Louis A."/>
            <person name="Butcher S."/>
            <person name="Tsagkogeorga G."/>
            <person name="Konrad A."/>
            <person name="Singh S."/>
            <person name="Jensen M.F."/>
            <person name="Cong E.H."/>
            <person name="Eikeseth-Otteraa H."/>
            <person name="Noel B."/>
            <person name="Anthouard V."/>
            <person name="Porcel B.M."/>
            <person name="Kachouri-Lafond R."/>
            <person name="Nishino A."/>
            <person name="Ugolini M."/>
            <person name="Chourrout P."/>
            <person name="Nishida H."/>
            <person name="Aasland R."/>
            <person name="Huzurbazar S."/>
            <person name="Westhof E."/>
            <person name="Delsuc F."/>
            <person name="Lehrach H."/>
            <person name="Reinhardt R."/>
            <person name="Weissenbach J."/>
            <person name="Roy S.W."/>
            <person name="Artiguenave F."/>
            <person name="Postlethwait J.H."/>
            <person name="Manak J.R."/>
            <person name="Thompson E.M."/>
            <person name="Jaillon O."/>
            <person name="Du Pasquier L."/>
            <person name="Boudinot P."/>
            <person name="Liberles D.A."/>
            <person name="Volff J.N."/>
            <person name="Philippe H."/>
            <person name="Lenhard B."/>
            <person name="Roest Crollius H."/>
            <person name="Wincker P."/>
            <person name="Chourrout D."/>
        </authorList>
    </citation>
    <scope>NUCLEOTIDE SEQUENCE [LARGE SCALE GENOMIC DNA]</scope>
</reference>
<dbReference type="GO" id="GO:0016020">
    <property type="term" value="C:membrane"/>
    <property type="evidence" value="ECO:0007669"/>
    <property type="project" value="UniProtKB-SubCell"/>
</dbReference>
<accession>E4Z6G7</accession>